<protein>
    <submittedName>
        <fullName evidence="3">Uncharacterized protein</fullName>
    </submittedName>
</protein>
<dbReference type="EMBL" id="CP054929">
    <property type="protein sequence ID" value="QKW54546.1"/>
    <property type="molecule type" value="Genomic_DNA"/>
</dbReference>
<feature type="transmembrane region" description="Helical" evidence="2">
    <location>
        <begin position="52"/>
        <end position="70"/>
    </location>
</feature>
<proteinExistence type="predicted"/>
<feature type="transmembrane region" description="Helical" evidence="2">
    <location>
        <begin position="104"/>
        <end position="123"/>
    </location>
</feature>
<evidence type="ECO:0000256" key="2">
    <source>
        <dbReference type="SAM" id="Phobius"/>
    </source>
</evidence>
<keyword evidence="2" id="KW-0812">Transmembrane</keyword>
<dbReference type="AlphaFoldDB" id="A0A7H8NJT3"/>
<keyword evidence="2" id="KW-1133">Transmembrane helix</keyword>
<sequence length="163" mass="18036">MWFFGTTWVHHDGGYALRRVGFSLGTLLAAAVGTFLLVFAYQGVAISDAGGLVNLMVIVALAICSALAFGRTMEELGSGEGRRGGRRDRAERGDEVASEKSMRSIKLIGFVGVLLAYFCRSLVEAPREKRYRAEYEAAKVRHERLRATRTGNPAARARKRKRR</sequence>
<evidence type="ECO:0000256" key="1">
    <source>
        <dbReference type="SAM" id="MobiDB-lite"/>
    </source>
</evidence>
<feature type="transmembrane region" description="Helical" evidence="2">
    <location>
        <begin position="20"/>
        <end position="40"/>
    </location>
</feature>
<gene>
    <name evidence="3" type="ORF">HUT08_15525</name>
</gene>
<feature type="region of interest" description="Disordered" evidence="1">
    <location>
        <begin position="144"/>
        <end position="163"/>
    </location>
</feature>
<keyword evidence="4" id="KW-1185">Reference proteome</keyword>
<accession>A0A7H8NJT3</accession>
<keyword evidence="2" id="KW-0472">Membrane</keyword>
<organism evidence="3 4">
    <name type="scientific">Streptomyces buecherae</name>
    <dbReference type="NCBI Taxonomy" id="2763006"/>
    <lineage>
        <taxon>Bacteria</taxon>
        <taxon>Bacillati</taxon>
        <taxon>Actinomycetota</taxon>
        <taxon>Actinomycetes</taxon>
        <taxon>Kitasatosporales</taxon>
        <taxon>Streptomycetaceae</taxon>
        <taxon>Streptomyces</taxon>
    </lineage>
</organism>
<evidence type="ECO:0000313" key="4">
    <source>
        <dbReference type="Proteomes" id="UP000509303"/>
    </source>
</evidence>
<evidence type="ECO:0000313" key="3">
    <source>
        <dbReference type="EMBL" id="QKW54546.1"/>
    </source>
</evidence>
<reference evidence="3 4" key="1">
    <citation type="submission" date="2020-06" db="EMBL/GenBank/DDBJ databases">
        <title>Genome mining for natural products.</title>
        <authorList>
            <person name="Zhang B."/>
            <person name="Shi J."/>
            <person name="Ge H."/>
        </authorList>
    </citation>
    <scope>NUCLEOTIDE SEQUENCE [LARGE SCALE GENOMIC DNA]</scope>
    <source>
        <strain evidence="3 4">NA00687</strain>
    </source>
</reference>
<name>A0A7H8NJT3_9ACTN</name>
<dbReference type="Proteomes" id="UP000509303">
    <property type="component" value="Chromosome"/>
</dbReference>